<keyword evidence="3" id="KW-0847">Vitamin C</keyword>
<comment type="caution">
    <text evidence="9">The sequence shown here is derived from an EMBL/GenBank/DDBJ whole genome shotgun (WGS) entry which is preliminary data.</text>
</comment>
<proteinExistence type="predicted"/>
<evidence type="ECO:0000313" key="10">
    <source>
        <dbReference type="Proteomes" id="UP000231501"/>
    </source>
</evidence>
<evidence type="ECO:0000256" key="7">
    <source>
        <dbReference type="SAM" id="MobiDB-lite"/>
    </source>
</evidence>
<dbReference type="GO" id="GO:0031418">
    <property type="term" value="F:L-ascorbic acid binding"/>
    <property type="evidence" value="ECO:0007669"/>
    <property type="project" value="UniProtKB-KW"/>
</dbReference>
<protein>
    <submittedName>
        <fullName evidence="9">2-oxoglutarate-dependent dioxygenase</fullName>
    </submittedName>
</protein>
<dbReference type="InterPro" id="IPR045054">
    <property type="entry name" value="P4HA-like"/>
</dbReference>
<dbReference type="AlphaFoldDB" id="A0A2G9C8P0"/>
<keyword evidence="10" id="KW-1185">Reference proteome</keyword>
<evidence type="ECO:0000259" key="8">
    <source>
        <dbReference type="PROSITE" id="PS51471"/>
    </source>
</evidence>
<feature type="domain" description="Fe2OG dioxygenase" evidence="8">
    <location>
        <begin position="175"/>
        <end position="282"/>
    </location>
</feature>
<accession>A0A2G9C8P0</accession>
<dbReference type="Pfam" id="PF13640">
    <property type="entry name" value="2OG-FeII_Oxy_3"/>
    <property type="match status" value="1"/>
</dbReference>
<name>A0A2G9C8P0_9BURK</name>
<evidence type="ECO:0000256" key="2">
    <source>
        <dbReference type="ARBA" id="ARBA00022723"/>
    </source>
</evidence>
<feature type="compositionally biased region" description="Low complexity" evidence="7">
    <location>
        <begin position="58"/>
        <end position="74"/>
    </location>
</feature>
<keyword evidence="6" id="KW-0408">Iron</keyword>
<keyword evidence="5" id="KW-0560">Oxidoreductase</keyword>
<dbReference type="Gene3D" id="2.60.120.620">
    <property type="entry name" value="q2cbj1_9rhob like domain"/>
    <property type="match status" value="1"/>
</dbReference>
<dbReference type="InterPro" id="IPR005123">
    <property type="entry name" value="Oxoglu/Fe-dep_dioxygenase_dom"/>
</dbReference>
<dbReference type="RefSeq" id="WP_099862021.1">
    <property type="nucleotide sequence ID" value="NZ_PEOG01000031.1"/>
</dbReference>
<dbReference type="GO" id="GO:0004656">
    <property type="term" value="F:procollagen-proline 4-dioxygenase activity"/>
    <property type="evidence" value="ECO:0007669"/>
    <property type="project" value="TreeGrafter"/>
</dbReference>
<dbReference type="EMBL" id="PEOG01000031">
    <property type="protein sequence ID" value="PIM52757.1"/>
    <property type="molecule type" value="Genomic_DNA"/>
</dbReference>
<sequence length="286" mass="31879">MSNSQYLTPELRDWVAAQLRNGITREALYQAMLTSGWQPDMAQQALAEHRPFEPPLTLPELPEPVVEPGSLPEPDLSDQRSVLLPDGHRVEILMALQRPRVIVFGNLLSAQECDAMVAAAGARLARSETVAAQREGSEVNSARTSEGMFFERGENEVVARIERRIATLLNWPLRNGEGLQVLRYRVGAEYQPHYDYFDPRHASSKAILERGGQRVATLVMYLNTPTRGGATVFPDIKLDVMAQKGNAVFFSYDRPDPSTLTLHGGAPVVEGEKWVATKWLRQGEFV</sequence>
<keyword evidence="2" id="KW-0479">Metal-binding</keyword>
<dbReference type="GO" id="GO:0005506">
    <property type="term" value="F:iron ion binding"/>
    <property type="evidence" value="ECO:0007669"/>
    <property type="project" value="InterPro"/>
</dbReference>
<evidence type="ECO:0000256" key="4">
    <source>
        <dbReference type="ARBA" id="ARBA00022964"/>
    </source>
</evidence>
<evidence type="ECO:0000256" key="1">
    <source>
        <dbReference type="ARBA" id="ARBA00001961"/>
    </source>
</evidence>
<evidence type="ECO:0000313" key="9">
    <source>
        <dbReference type="EMBL" id="PIM52757.1"/>
    </source>
</evidence>
<dbReference type="PANTHER" id="PTHR10869">
    <property type="entry name" value="PROLYL 4-HYDROXYLASE ALPHA SUBUNIT"/>
    <property type="match status" value="1"/>
</dbReference>
<dbReference type="InterPro" id="IPR006620">
    <property type="entry name" value="Pro_4_hyd_alph"/>
</dbReference>
<dbReference type="Proteomes" id="UP000231501">
    <property type="component" value="Unassembled WGS sequence"/>
</dbReference>
<feature type="region of interest" description="Disordered" evidence="7">
    <location>
        <begin position="53"/>
        <end position="80"/>
    </location>
</feature>
<organism evidence="9 10">
    <name type="scientific">Roseateles chitinivorans</name>
    <dbReference type="NCBI Taxonomy" id="2917965"/>
    <lineage>
        <taxon>Bacteria</taxon>
        <taxon>Pseudomonadati</taxon>
        <taxon>Pseudomonadota</taxon>
        <taxon>Betaproteobacteria</taxon>
        <taxon>Burkholderiales</taxon>
        <taxon>Sphaerotilaceae</taxon>
        <taxon>Roseateles</taxon>
    </lineage>
</organism>
<keyword evidence="4 9" id="KW-0223">Dioxygenase</keyword>
<evidence type="ECO:0000256" key="3">
    <source>
        <dbReference type="ARBA" id="ARBA00022896"/>
    </source>
</evidence>
<reference evidence="9 10" key="1">
    <citation type="submission" date="2017-11" db="EMBL/GenBank/DDBJ databases">
        <title>Draft genome sequence of Mitsuaria sp. HWN-4.</title>
        <authorList>
            <person name="Gundlapally S.R."/>
        </authorList>
    </citation>
    <scope>NUCLEOTIDE SEQUENCE [LARGE SCALE GENOMIC DNA]</scope>
    <source>
        <strain evidence="9 10">HWN-4</strain>
    </source>
</reference>
<dbReference type="SMART" id="SM00702">
    <property type="entry name" value="P4Hc"/>
    <property type="match status" value="1"/>
</dbReference>
<dbReference type="PROSITE" id="PS51471">
    <property type="entry name" value="FE2OG_OXY"/>
    <property type="match status" value="1"/>
</dbReference>
<evidence type="ECO:0000256" key="6">
    <source>
        <dbReference type="ARBA" id="ARBA00023004"/>
    </source>
</evidence>
<gene>
    <name evidence="9" type="ORF">CS062_12775</name>
</gene>
<dbReference type="OrthoDB" id="269774at2"/>
<dbReference type="PANTHER" id="PTHR10869:SF246">
    <property type="entry name" value="TRANSMEMBRANE PROLYL 4-HYDROXYLASE"/>
    <property type="match status" value="1"/>
</dbReference>
<dbReference type="InterPro" id="IPR044862">
    <property type="entry name" value="Pro_4_hyd_alph_FE2OG_OXY"/>
</dbReference>
<comment type="cofactor">
    <cofactor evidence="1">
        <name>L-ascorbate</name>
        <dbReference type="ChEBI" id="CHEBI:38290"/>
    </cofactor>
</comment>
<evidence type="ECO:0000256" key="5">
    <source>
        <dbReference type="ARBA" id="ARBA00023002"/>
    </source>
</evidence>